<evidence type="ECO:0000313" key="4">
    <source>
        <dbReference type="EMBL" id="MEU5712246.1"/>
    </source>
</evidence>
<accession>A0ABV3AJX0</accession>
<dbReference type="Gene3D" id="4.10.320.10">
    <property type="entry name" value="E3-binding domain"/>
    <property type="match status" value="1"/>
</dbReference>
<dbReference type="InterPro" id="IPR036625">
    <property type="entry name" value="E3-bd_dom_sf"/>
</dbReference>
<gene>
    <name evidence="4" type="ORF">AB0H04_36295</name>
</gene>
<reference evidence="4 5" key="1">
    <citation type="submission" date="2024-06" db="EMBL/GenBank/DDBJ databases">
        <title>The Natural Products Discovery Center: Release of the First 8490 Sequenced Strains for Exploring Actinobacteria Biosynthetic Diversity.</title>
        <authorList>
            <person name="Kalkreuter E."/>
            <person name="Kautsar S.A."/>
            <person name="Yang D."/>
            <person name="Bader C.D."/>
            <person name="Teijaro C.N."/>
            <person name="Fluegel L."/>
            <person name="Davis C.M."/>
            <person name="Simpson J.R."/>
            <person name="Lauterbach L."/>
            <person name="Steele A.D."/>
            <person name="Gui C."/>
            <person name="Meng S."/>
            <person name="Li G."/>
            <person name="Viehrig K."/>
            <person name="Ye F."/>
            <person name="Su P."/>
            <person name="Kiefer A.F."/>
            <person name="Nichols A."/>
            <person name="Cepeda A.J."/>
            <person name="Yan W."/>
            <person name="Fan B."/>
            <person name="Jiang Y."/>
            <person name="Adhikari A."/>
            <person name="Zheng C.-J."/>
            <person name="Schuster L."/>
            <person name="Cowan T.M."/>
            <person name="Smanski M.J."/>
            <person name="Chevrette M.G."/>
            <person name="De Carvalho L.P.S."/>
            <person name="Shen B."/>
        </authorList>
    </citation>
    <scope>NUCLEOTIDE SEQUENCE [LARGE SCALE GENOMIC DNA]</scope>
    <source>
        <strain evidence="4 5">NPDC020594</strain>
    </source>
</reference>
<dbReference type="EMBL" id="JBFAEG010000033">
    <property type="protein sequence ID" value="MEU5712246.1"/>
    <property type="molecule type" value="Genomic_DNA"/>
</dbReference>
<evidence type="ECO:0000313" key="5">
    <source>
        <dbReference type="Proteomes" id="UP001551011"/>
    </source>
</evidence>
<protein>
    <submittedName>
        <fullName evidence="4">Histone-like nucleoid-structuring protein Lsr2</fullName>
    </submittedName>
</protein>
<organism evidence="4 5">
    <name type="scientific">Streptomyces flaveolus</name>
    <dbReference type="NCBI Taxonomy" id="67297"/>
    <lineage>
        <taxon>Bacteria</taxon>
        <taxon>Bacillati</taxon>
        <taxon>Actinomycetota</taxon>
        <taxon>Actinomycetes</taxon>
        <taxon>Kitasatosporales</taxon>
        <taxon>Streptomycetaceae</taxon>
        <taxon>Streptomyces</taxon>
    </lineage>
</organism>
<evidence type="ECO:0000259" key="3">
    <source>
        <dbReference type="Pfam" id="PF23359"/>
    </source>
</evidence>
<proteinExistence type="predicted"/>
<name>A0ABV3AJX0_9ACTN</name>
<dbReference type="Proteomes" id="UP001551011">
    <property type="component" value="Unassembled WGS sequence"/>
</dbReference>
<keyword evidence="5" id="KW-1185">Reference proteome</keyword>
<comment type="caution">
    <text evidence="4">The sequence shown here is derived from an EMBL/GenBank/DDBJ whole genome shotgun (WGS) entry which is preliminary data.</text>
</comment>
<evidence type="ECO:0000256" key="2">
    <source>
        <dbReference type="SAM" id="MobiDB-lite"/>
    </source>
</evidence>
<dbReference type="Pfam" id="PF23359">
    <property type="entry name" value="Lsr2_DNA-bd"/>
    <property type="match status" value="1"/>
</dbReference>
<evidence type="ECO:0000256" key="1">
    <source>
        <dbReference type="ARBA" id="ARBA00023125"/>
    </source>
</evidence>
<sequence length="119" mass="13542">MAERRIHTRPAPSRGLQEAHRDLRPGTLRELPLDPDPVPRLRPQRRHDRSPVPRGLLQGGICFEPSRLDEWSPPLPPARAPSHTQDIRAWGRANGYDVPMRGRIPAGVRQAWEQAHPNN</sequence>
<feature type="region of interest" description="Disordered" evidence="2">
    <location>
        <begin position="1"/>
        <end position="59"/>
    </location>
</feature>
<dbReference type="RefSeq" id="WP_234339794.1">
    <property type="nucleotide sequence ID" value="NZ_JBEXDP010000010.1"/>
</dbReference>
<feature type="domain" description="Lsr2 DNA-binding" evidence="3">
    <location>
        <begin position="81"/>
        <end position="115"/>
    </location>
</feature>
<dbReference type="InterPro" id="IPR055370">
    <property type="entry name" value="Lsr2_DNA-bd"/>
</dbReference>
<keyword evidence="1" id="KW-0238">DNA-binding</keyword>